<accession>T2JH24</accession>
<keyword evidence="1" id="KW-1133">Transmembrane helix</keyword>
<reference evidence="2 3" key="1">
    <citation type="submission" date="2013-01" db="EMBL/GenBank/DDBJ databases">
        <authorList>
            <person name="Bench S."/>
        </authorList>
    </citation>
    <scope>NUCLEOTIDE SEQUENCE [LARGE SCALE GENOMIC DNA]</scope>
    <source>
        <strain evidence="2 3">WH 0401</strain>
    </source>
</reference>
<name>T2JH24_CROWT</name>
<evidence type="ECO:0000256" key="1">
    <source>
        <dbReference type="SAM" id="Phobius"/>
    </source>
</evidence>
<dbReference type="AlphaFoldDB" id="T2JH24"/>
<reference evidence="2 3" key="2">
    <citation type="submission" date="2013-09" db="EMBL/GenBank/DDBJ databases">
        <title>Whole genome comparison of six Crocosphaera watsonii strains with differing phenotypes.</title>
        <authorList>
            <person name="Bench S.R."/>
            <person name="Heller P."/>
            <person name="Frank I."/>
            <person name="Arciniega M."/>
            <person name="Shilova I.N."/>
            <person name="Zehr J.P."/>
        </authorList>
    </citation>
    <scope>NUCLEOTIDE SEQUENCE [LARGE SCALE GENOMIC DNA]</scope>
    <source>
        <strain evidence="2 3">WH 0401</strain>
    </source>
</reference>
<sequence length="47" mass="5563">FKSISWLTPSKSLTISIVYLLYPLIFNINLFDFTPMLLLFLRFCGQF</sequence>
<protein>
    <submittedName>
        <fullName evidence="2">Uncharacterized protein</fullName>
    </submittedName>
</protein>
<keyword evidence="1" id="KW-0812">Transmembrane</keyword>
<evidence type="ECO:0000313" key="3">
    <source>
        <dbReference type="Proteomes" id="UP000018198"/>
    </source>
</evidence>
<evidence type="ECO:0000313" key="2">
    <source>
        <dbReference type="EMBL" id="CCQ64580.1"/>
    </source>
</evidence>
<feature type="transmembrane region" description="Helical" evidence="1">
    <location>
        <begin position="20"/>
        <end position="41"/>
    </location>
</feature>
<gene>
    <name evidence="2" type="ORF">CWATWH0401_952</name>
</gene>
<proteinExistence type="predicted"/>
<feature type="non-terminal residue" evidence="2">
    <location>
        <position position="1"/>
    </location>
</feature>
<comment type="caution">
    <text evidence="2">The sequence shown here is derived from an EMBL/GenBank/DDBJ whole genome shotgun (WGS) entry which is preliminary data.</text>
</comment>
<dbReference type="Proteomes" id="UP000018198">
    <property type="component" value="Unassembled WGS sequence"/>
</dbReference>
<dbReference type="EMBL" id="CAQM01000917">
    <property type="protein sequence ID" value="CCQ64580.1"/>
    <property type="molecule type" value="Genomic_DNA"/>
</dbReference>
<keyword evidence="1" id="KW-0472">Membrane</keyword>
<organism evidence="2 3">
    <name type="scientific">Crocosphaera watsonii WH 0401</name>
    <dbReference type="NCBI Taxonomy" id="555881"/>
    <lineage>
        <taxon>Bacteria</taxon>
        <taxon>Bacillati</taxon>
        <taxon>Cyanobacteriota</taxon>
        <taxon>Cyanophyceae</taxon>
        <taxon>Oscillatoriophycideae</taxon>
        <taxon>Chroococcales</taxon>
        <taxon>Aphanothecaceae</taxon>
        <taxon>Crocosphaera</taxon>
    </lineage>
</organism>